<dbReference type="InterPro" id="IPR046519">
    <property type="entry name" value="X-Tfes_XVIPCD"/>
</dbReference>
<evidence type="ECO:0000313" key="2">
    <source>
        <dbReference type="EMBL" id="ALN56610.1"/>
    </source>
</evidence>
<dbReference type="EMBL" id="CP013140">
    <property type="protein sequence ID" value="ALN56610.1"/>
    <property type="molecule type" value="Genomic_DNA"/>
</dbReference>
<feature type="region of interest" description="Disordered" evidence="1">
    <location>
        <begin position="313"/>
        <end position="352"/>
    </location>
</feature>
<dbReference type="Proteomes" id="UP000061569">
    <property type="component" value="Chromosome"/>
</dbReference>
<dbReference type="KEGG" id="lez:GLE_1253"/>
<feature type="region of interest" description="Disordered" evidence="1">
    <location>
        <begin position="94"/>
        <end position="116"/>
    </location>
</feature>
<feature type="region of interest" description="Disordered" evidence="1">
    <location>
        <begin position="266"/>
        <end position="286"/>
    </location>
</feature>
<dbReference type="GO" id="GO:0006508">
    <property type="term" value="P:proteolysis"/>
    <property type="evidence" value="ECO:0007669"/>
    <property type="project" value="InterPro"/>
</dbReference>
<dbReference type="OrthoDB" id="7325981at2"/>
<feature type="compositionally biased region" description="Pro residues" evidence="1">
    <location>
        <begin position="336"/>
        <end position="345"/>
    </location>
</feature>
<reference evidence="2 3" key="1">
    <citation type="submission" date="2015-11" db="EMBL/GenBank/DDBJ databases">
        <title>Genome sequences of Lysobacter enzymogenes strain C3 and Lysobacter antibioticus ATCC 29479.</title>
        <authorList>
            <person name="Kobayashi D.Y."/>
        </authorList>
    </citation>
    <scope>NUCLEOTIDE SEQUENCE [LARGE SCALE GENOMIC DNA]</scope>
    <source>
        <strain evidence="2 3">C3</strain>
    </source>
</reference>
<organism evidence="2 3">
    <name type="scientific">Lysobacter enzymogenes</name>
    <dbReference type="NCBI Taxonomy" id="69"/>
    <lineage>
        <taxon>Bacteria</taxon>
        <taxon>Pseudomonadati</taxon>
        <taxon>Pseudomonadota</taxon>
        <taxon>Gammaproteobacteria</taxon>
        <taxon>Lysobacterales</taxon>
        <taxon>Lysobacteraceae</taxon>
        <taxon>Lysobacter</taxon>
    </lineage>
</organism>
<name>A0A0S2DDP8_LYSEN</name>
<protein>
    <submittedName>
        <fullName evidence="2">Uncharacterized protein</fullName>
    </submittedName>
</protein>
<dbReference type="Pfam" id="PF20410">
    <property type="entry name" value="X-Tfes_XVIPCD"/>
    <property type="match status" value="1"/>
</dbReference>
<gene>
    <name evidence="2" type="ORF">GLE_1253</name>
</gene>
<feature type="region of interest" description="Disordered" evidence="1">
    <location>
        <begin position="170"/>
        <end position="195"/>
    </location>
</feature>
<feature type="region of interest" description="Disordered" evidence="1">
    <location>
        <begin position="463"/>
        <end position="492"/>
    </location>
</feature>
<evidence type="ECO:0000313" key="3">
    <source>
        <dbReference type="Proteomes" id="UP000061569"/>
    </source>
</evidence>
<evidence type="ECO:0000256" key="1">
    <source>
        <dbReference type="SAM" id="MobiDB-lite"/>
    </source>
</evidence>
<dbReference type="AlphaFoldDB" id="A0A0S2DDP8"/>
<dbReference type="STRING" id="69.GLE_1253"/>
<proteinExistence type="predicted"/>
<dbReference type="SUPFAM" id="SSF54001">
    <property type="entry name" value="Cysteine proteinases"/>
    <property type="match status" value="1"/>
</dbReference>
<dbReference type="InterPro" id="IPR001300">
    <property type="entry name" value="Peptidase_C2_calpain_cat"/>
</dbReference>
<sequence>MAREKREYTAADLYGVDGRPRAVDIRQNDLYNCYLLAPMGALGEQQPDRIHDAIRFNIAAGEFTVTLYRPPNAQERDRGQSEPIRESIVVSQEDIRRNISEKGGGTADNNREGDGPLWPTVIEAGFAELYGRDAQGQVNLSRGYRTIGDPTGGGGLGDGMYALTGESGRSLQIRSPDAPPMRPTGPDHVKPSEPPPYRAPLQGAKLELDAVYAEVEQALATNRPVSMATQGRDVRDGLEESHAYMVVGVSRDPQTNEARVTLRNPYGHNERAKEGNQNIGAGWSADNPEITVDLNRLVRDGSFAEFNIGPAPRTQAQQQGAPASGQVPSTQSAQPEPRPPTPSPAETPAITDRAHPGHERFQQALGAIERSPNIPAGALSGERLQQAAANLAYASLAGAQRPQGGQNERLDRIDFAVFNNDRSSLIAVQGELGNPTAKLALLPAAQDSATNLAQASLQIQSTLAQHHAQAHGGERPQSAPTQDDPTLKGQAR</sequence>
<dbReference type="PROSITE" id="PS50203">
    <property type="entry name" value="CALPAIN_CAT"/>
    <property type="match status" value="1"/>
</dbReference>
<dbReference type="PATRIC" id="fig|69.6.peg.1237"/>
<feature type="compositionally biased region" description="Low complexity" evidence="1">
    <location>
        <begin position="315"/>
        <end position="335"/>
    </location>
</feature>
<accession>A0A0S2DDP8</accession>
<dbReference type="InterPro" id="IPR038765">
    <property type="entry name" value="Papain-like_cys_pep_sf"/>
</dbReference>
<dbReference type="GO" id="GO:0004198">
    <property type="term" value="F:calcium-dependent cysteine-type endopeptidase activity"/>
    <property type="evidence" value="ECO:0007669"/>
    <property type="project" value="InterPro"/>
</dbReference>